<proteinExistence type="predicted"/>
<keyword evidence="2" id="KW-1185">Reference proteome</keyword>
<dbReference type="AlphaFoldDB" id="A0A8T1PC62"/>
<sequence length="120" mass="14089">MEAESSGFLLCYWIFQELWKLMLSLWELQAVLKTCIAGSYKQLRIKICIKTFKNYGYVYDLYYDVCRIMAVSEFMSLGSYRVKKPLQNTVNDYMGNYLALKYVTIQDVMVMSIFLPLSGH</sequence>
<organism evidence="1 2">
    <name type="scientific">Carya illinoinensis</name>
    <name type="common">Pecan</name>
    <dbReference type="NCBI Taxonomy" id="32201"/>
    <lineage>
        <taxon>Eukaryota</taxon>
        <taxon>Viridiplantae</taxon>
        <taxon>Streptophyta</taxon>
        <taxon>Embryophyta</taxon>
        <taxon>Tracheophyta</taxon>
        <taxon>Spermatophyta</taxon>
        <taxon>Magnoliopsida</taxon>
        <taxon>eudicotyledons</taxon>
        <taxon>Gunneridae</taxon>
        <taxon>Pentapetalae</taxon>
        <taxon>rosids</taxon>
        <taxon>fabids</taxon>
        <taxon>Fagales</taxon>
        <taxon>Juglandaceae</taxon>
        <taxon>Carya</taxon>
    </lineage>
</organism>
<reference evidence="1" key="1">
    <citation type="submission" date="2020-12" db="EMBL/GenBank/DDBJ databases">
        <title>WGS assembly of Carya illinoinensis cv. Pawnee.</title>
        <authorList>
            <person name="Platts A."/>
            <person name="Shu S."/>
            <person name="Wright S."/>
            <person name="Barry K."/>
            <person name="Edger P."/>
            <person name="Pires J.C."/>
            <person name="Schmutz J."/>
        </authorList>
    </citation>
    <scope>NUCLEOTIDE SEQUENCE</scope>
    <source>
        <tissue evidence="1">Leaf</tissue>
    </source>
</reference>
<protein>
    <submittedName>
        <fullName evidence="1">Uncharacterized protein</fullName>
    </submittedName>
</protein>
<dbReference type="Proteomes" id="UP000811609">
    <property type="component" value="Chromosome 9"/>
</dbReference>
<comment type="caution">
    <text evidence="1">The sequence shown here is derived from an EMBL/GenBank/DDBJ whole genome shotgun (WGS) entry which is preliminary data.</text>
</comment>
<dbReference type="EMBL" id="CM031817">
    <property type="protein sequence ID" value="KAG6642218.1"/>
    <property type="molecule type" value="Genomic_DNA"/>
</dbReference>
<accession>A0A8T1PC62</accession>
<dbReference type="EMBL" id="CM031817">
    <property type="protein sequence ID" value="KAG6642220.1"/>
    <property type="molecule type" value="Genomic_DNA"/>
</dbReference>
<evidence type="ECO:0000313" key="1">
    <source>
        <dbReference type="EMBL" id="KAG6642216.1"/>
    </source>
</evidence>
<name>A0A8T1PC62_CARIL</name>
<evidence type="ECO:0000313" key="2">
    <source>
        <dbReference type="Proteomes" id="UP000811609"/>
    </source>
</evidence>
<dbReference type="EMBL" id="CM031817">
    <property type="protein sequence ID" value="KAG6642216.1"/>
    <property type="molecule type" value="Genomic_DNA"/>
</dbReference>
<gene>
    <name evidence="1" type="ORF">CIPAW_09G127600</name>
</gene>